<organism evidence="2 3">
    <name type="scientific">Chlamydomonas eustigma</name>
    <dbReference type="NCBI Taxonomy" id="1157962"/>
    <lineage>
        <taxon>Eukaryota</taxon>
        <taxon>Viridiplantae</taxon>
        <taxon>Chlorophyta</taxon>
        <taxon>core chlorophytes</taxon>
        <taxon>Chlorophyceae</taxon>
        <taxon>CS clade</taxon>
        <taxon>Chlamydomonadales</taxon>
        <taxon>Chlamydomonadaceae</taxon>
        <taxon>Chlamydomonas</taxon>
    </lineage>
</organism>
<dbReference type="InterPro" id="IPR048469">
    <property type="entry name" value="YchJ-like_M"/>
</dbReference>
<accession>A0A250XE64</accession>
<name>A0A250XE64_9CHLO</name>
<dbReference type="Proteomes" id="UP000232323">
    <property type="component" value="Unassembled WGS sequence"/>
</dbReference>
<dbReference type="EMBL" id="BEGY01000064">
    <property type="protein sequence ID" value="GAX81346.1"/>
    <property type="molecule type" value="Genomic_DNA"/>
</dbReference>
<comment type="caution">
    <text evidence="2">The sequence shown here is derived from an EMBL/GenBank/DDBJ whole genome shotgun (WGS) entry which is preliminary data.</text>
</comment>
<dbReference type="SUPFAM" id="SSF54427">
    <property type="entry name" value="NTF2-like"/>
    <property type="match status" value="1"/>
</dbReference>
<dbReference type="AlphaFoldDB" id="A0A250XE64"/>
<keyword evidence="3" id="KW-1185">Reference proteome</keyword>
<feature type="domain" description="YchJ-like middle NTF2-like" evidence="1">
    <location>
        <begin position="78"/>
        <end position="153"/>
    </location>
</feature>
<dbReference type="Pfam" id="PF17775">
    <property type="entry name" value="YchJ_M-like"/>
    <property type="match status" value="1"/>
</dbReference>
<evidence type="ECO:0000313" key="3">
    <source>
        <dbReference type="Proteomes" id="UP000232323"/>
    </source>
</evidence>
<dbReference type="InterPro" id="IPR004027">
    <property type="entry name" value="SEC_C_motif"/>
</dbReference>
<dbReference type="Gene3D" id="3.10.450.50">
    <property type="match status" value="1"/>
</dbReference>
<gene>
    <name evidence="2" type="ORF">CEUSTIGMA_g8777.t1</name>
</gene>
<dbReference type="OrthoDB" id="535134at2759"/>
<dbReference type="InterPro" id="IPR032710">
    <property type="entry name" value="NTF2-like_dom_sf"/>
</dbReference>
<sequence length="211" mass="23278">MLKSFNLTSRTPAPFRPCRSLQSIEKKIAFIKHGLVSANASKGFGTQAPPSQTCPCGSKVVYKECCEKYHTGKAVPDTPELTLRSRFSAYSKGKVDYLVSTDRRPNNDQDQLKRDITASCNATSFSGLKVLESQDVPPNAYVIKFQYNSKAVAKQAKTAIRMGRAIGQDAKENMAERNLDGSLKVLTTVEKSKFQKGDDGAWALIESEFIQ</sequence>
<evidence type="ECO:0000259" key="1">
    <source>
        <dbReference type="Pfam" id="PF17775"/>
    </source>
</evidence>
<evidence type="ECO:0000313" key="2">
    <source>
        <dbReference type="EMBL" id="GAX81346.1"/>
    </source>
</evidence>
<proteinExistence type="predicted"/>
<protein>
    <recommendedName>
        <fullName evidence="1">YchJ-like middle NTF2-like domain-containing protein</fullName>
    </recommendedName>
</protein>
<reference evidence="2 3" key="1">
    <citation type="submission" date="2017-08" db="EMBL/GenBank/DDBJ databases">
        <title>Acidophilic green algal genome provides insights into adaptation to an acidic environment.</title>
        <authorList>
            <person name="Hirooka S."/>
            <person name="Hirose Y."/>
            <person name="Kanesaki Y."/>
            <person name="Higuchi S."/>
            <person name="Fujiwara T."/>
            <person name="Onuma R."/>
            <person name="Era A."/>
            <person name="Ohbayashi R."/>
            <person name="Uzuka A."/>
            <person name="Nozaki H."/>
            <person name="Yoshikawa H."/>
            <person name="Miyagishima S.Y."/>
        </authorList>
    </citation>
    <scope>NUCLEOTIDE SEQUENCE [LARGE SCALE GENOMIC DNA]</scope>
    <source>
        <strain evidence="2 3">NIES-2499</strain>
    </source>
</reference>
<dbReference type="Pfam" id="PF02810">
    <property type="entry name" value="SEC-C"/>
    <property type="match status" value="1"/>
</dbReference>